<dbReference type="CDD" id="cd07062">
    <property type="entry name" value="Peptidase_S66_mccF_like"/>
    <property type="match status" value="1"/>
</dbReference>
<evidence type="ECO:0000256" key="1">
    <source>
        <dbReference type="ARBA" id="ARBA00010233"/>
    </source>
</evidence>
<sequence>MNTIIPNRLQPGDEIRVIAPSTTHRIISEENAKQAISTFEKLGLKVTYGKNIMATSALLTAPIEKRIEDLHDAFLDSKVKGIFSTIGGFTSNQLLKYLDYELIRDNPKIFCGYSDITALQNAIYTKTGLVTFSGPAFSSLGMKKGLDYTLEYFKKVLMEDCEVELKPSLHWSNDMWYQNQENREFIPNSGYKVIHEGSAAGRLIGGNLCTFNLLQGTEFMPSLENSILFLEDDSEVNARTFDRDLQSLIHQPGFSGVKGIVIGRFEKASHFSDEELRYVIQTKEELRNLPVVVNADFGHTTPIFTFPIGGKCEVDAQKGRVSIKIANQ</sequence>
<keyword evidence="2" id="KW-0378">Hydrolase</keyword>
<dbReference type="InterPro" id="IPR040921">
    <property type="entry name" value="Peptidase_S66C"/>
</dbReference>
<protein>
    <submittedName>
        <fullName evidence="5">Muramoyltetrapeptide carboxypeptidase LdcA involved in peptidoglycan recycling</fullName>
    </submittedName>
</protein>
<evidence type="ECO:0000313" key="6">
    <source>
        <dbReference type="Proteomes" id="UP001258181"/>
    </source>
</evidence>
<evidence type="ECO:0000313" key="5">
    <source>
        <dbReference type="EMBL" id="MDR7071359.1"/>
    </source>
</evidence>
<dbReference type="SUPFAM" id="SSF52317">
    <property type="entry name" value="Class I glutamine amidotransferase-like"/>
    <property type="match status" value="1"/>
</dbReference>
<dbReference type="PANTHER" id="PTHR30237">
    <property type="entry name" value="MURAMOYLTETRAPEPTIDE CARBOXYPEPTIDASE"/>
    <property type="match status" value="1"/>
</dbReference>
<evidence type="ECO:0000256" key="2">
    <source>
        <dbReference type="ARBA" id="ARBA00022801"/>
    </source>
</evidence>
<keyword evidence="5" id="KW-0808">Transferase</keyword>
<organism evidence="5 6">
    <name type="scientific">Fictibacillus barbaricus</name>
    <dbReference type="NCBI Taxonomy" id="182136"/>
    <lineage>
        <taxon>Bacteria</taxon>
        <taxon>Bacillati</taxon>
        <taxon>Bacillota</taxon>
        <taxon>Bacilli</taxon>
        <taxon>Bacillales</taxon>
        <taxon>Fictibacillaceae</taxon>
        <taxon>Fictibacillus</taxon>
    </lineage>
</organism>
<comment type="similarity">
    <text evidence="1">Belongs to the peptidase S66 family.</text>
</comment>
<dbReference type="Pfam" id="PF02016">
    <property type="entry name" value="Peptidase_S66"/>
    <property type="match status" value="1"/>
</dbReference>
<evidence type="ECO:0000259" key="3">
    <source>
        <dbReference type="Pfam" id="PF02016"/>
    </source>
</evidence>
<evidence type="ECO:0000259" key="4">
    <source>
        <dbReference type="Pfam" id="PF17676"/>
    </source>
</evidence>
<dbReference type="SUPFAM" id="SSF141986">
    <property type="entry name" value="LD-carboxypeptidase A C-terminal domain-like"/>
    <property type="match status" value="1"/>
</dbReference>
<dbReference type="PIRSF" id="PIRSF028757">
    <property type="entry name" value="LD-carboxypeptidase"/>
    <property type="match status" value="1"/>
</dbReference>
<dbReference type="InterPro" id="IPR027478">
    <property type="entry name" value="LdcA_N"/>
</dbReference>
<reference evidence="5 6" key="1">
    <citation type="submission" date="2023-07" db="EMBL/GenBank/DDBJ databases">
        <title>Sorghum-associated microbial communities from plants grown in Nebraska, USA.</title>
        <authorList>
            <person name="Schachtman D."/>
        </authorList>
    </citation>
    <scope>NUCLEOTIDE SEQUENCE [LARGE SCALE GENOMIC DNA]</scope>
    <source>
        <strain evidence="5 6">BE211</strain>
    </source>
</reference>
<keyword evidence="5" id="KW-0121">Carboxypeptidase</keyword>
<dbReference type="Gene3D" id="3.40.50.10740">
    <property type="entry name" value="Class I glutamine amidotransferase-like"/>
    <property type="match status" value="1"/>
</dbReference>
<dbReference type="EMBL" id="JAVDWA010000001">
    <property type="protein sequence ID" value="MDR7071359.1"/>
    <property type="molecule type" value="Genomic_DNA"/>
</dbReference>
<name>A0ABU1TVX4_9BACL</name>
<accession>A0ABU1TVX4</accession>
<dbReference type="PANTHER" id="PTHR30237:SF6">
    <property type="entry name" value="CARBOXYPEPTIDASE YOCD-RELATED"/>
    <property type="match status" value="1"/>
</dbReference>
<dbReference type="InterPro" id="IPR029062">
    <property type="entry name" value="Class_I_gatase-like"/>
</dbReference>
<dbReference type="Pfam" id="PF17676">
    <property type="entry name" value="Peptidase_S66C"/>
    <property type="match status" value="1"/>
</dbReference>
<gene>
    <name evidence="5" type="ORF">J2X07_000334</name>
</gene>
<dbReference type="InterPro" id="IPR027461">
    <property type="entry name" value="Carboxypeptidase_A_C_sf"/>
</dbReference>
<dbReference type="Proteomes" id="UP001258181">
    <property type="component" value="Unassembled WGS sequence"/>
</dbReference>
<keyword evidence="5" id="KW-0645">Protease</keyword>
<dbReference type="InterPro" id="IPR003507">
    <property type="entry name" value="S66_fam"/>
</dbReference>
<proteinExistence type="inferred from homology"/>
<dbReference type="GO" id="GO:0004180">
    <property type="term" value="F:carboxypeptidase activity"/>
    <property type="evidence" value="ECO:0007669"/>
    <property type="project" value="UniProtKB-KW"/>
</dbReference>
<feature type="domain" description="LD-carboxypeptidase C-terminal" evidence="4">
    <location>
        <begin position="201"/>
        <end position="314"/>
    </location>
</feature>
<dbReference type="Gene3D" id="3.50.30.60">
    <property type="entry name" value="LD-carboxypeptidase A C-terminal domain-like"/>
    <property type="match status" value="1"/>
</dbReference>
<feature type="domain" description="LD-carboxypeptidase N-terminal" evidence="3">
    <location>
        <begin position="15"/>
        <end position="134"/>
    </location>
</feature>
<dbReference type="InterPro" id="IPR040449">
    <property type="entry name" value="Peptidase_S66_N"/>
</dbReference>
<dbReference type="GO" id="GO:0016740">
    <property type="term" value="F:transferase activity"/>
    <property type="evidence" value="ECO:0007669"/>
    <property type="project" value="UniProtKB-KW"/>
</dbReference>
<keyword evidence="6" id="KW-1185">Reference proteome</keyword>
<comment type="caution">
    <text evidence="5">The sequence shown here is derived from an EMBL/GenBank/DDBJ whole genome shotgun (WGS) entry which is preliminary data.</text>
</comment>